<protein>
    <submittedName>
        <fullName evidence="2">NIPSNAP family protein</fullName>
    </submittedName>
</protein>
<feature type="domain" description="NIPSNAP" evidence="1">
    <location>
        <begin position="4"/>
        <end position="104"/>
    </location>
</feature>
<reference evidence="2" key="2">
    <citation type="submission" date="2023-01" db="EMBL/GenBank/DDBJ databases">
        <authorList>
            <person name="Sun Q."/>
            <person name="Evtushenko L."/>
        </authorList>
    </citation>
    <scope>NUCLEOTIDE SEQUENCE</scope>
    <source>
        <strain evidence="2">VKM Ac-1069</strain>
    </source>
</reference>
<dbReference type="RefSeq" id="WP_037053701.1">
    <property type="nucleotide sequence ID" value="NZ_BAAAUZ010000075.1"/>
</dbReference>
<evidence type="ECO:0000313" key="2">
    <source>
        <dbReference type="EMBL" id="GLL15843.1"/>
    </source>
</evidence>
<comment type="caution">
    <text evidence="2">The sequence shown here is derived from an EMBL/GenBank/DDBJ whole genome shotgun (WGS) entry which is preliminary data.</text>
</comment>
<sequence length="105" mass="11989">MIHEFRTYTCNPGKLPDEIERLRKAATVFFPRHGIKVLGYWSVLVGPDSGQLHYIIEWESMAEQEEKWGAFLADPEWIAAKADSEKDGPLLARVTNSLLKPLTFD</sequence>
<dbReference type="Proteomes" id="UP001143463">
    <property type="component" value="Unassembled WGS sequence"/>
</dbReference>
<dbReference type="Gene3D" id="3.30.70.100">
    <property type="match status" value="1"/>
</dbReference>
<reference evidence="2" key="1">
    <citation type="journal article" date="2014" name="Int. J. Syst. Evol. Microbiol.">
        <title>Complete genome sequence of Corynebacterium casei LMG S-19264T (=DSM 44701T), isolated from a smear-ripened cheese.</title>
        <authorList>
            <consortium name="US DOE Joint Genome Institute (JGI-PGF)"/>
            <person name="Walter F."/>
            <person name="Albersmeier A."/>
            <person name="Kalinowski J."/>
            <person name="Ruckert C."/>
        </authorList>
    </citation>
    <scope>NUCLEOTIDE SEQUENCE</scope>
    <source>
        <strain evidence="2">VKM Ac-1069</strain>
    </source>
</reference>
<dbReference type="AlphaFoldDB" id="A0A9W6P0Y6"/>
<dbReference type="InterPro" id="IPR012577">
    <property type="entry name" value="NIPSNAP"/>
</dbReference>
<keyword evidence="3" id="KW-1185">Reference proteome</keyword>
<proteinExistence type="predicted"/>
<evidence type="ECO:0000313" key="3">
    <source>
        <dbReference type="Proteomes" id="UP001143463"/>
    </source>
</evidence>
<dbReference type="EMBL" id="BSFQ01000057">
    <property type="protein sequence ID" value="GLL15843.1"/>
    <property type="molecule type" value="Genomic_DNA"/>
</dbReference>
<organism evidence="2 3">
    <name type="scientific">Pseudonocardia halophobica</name>
    <dbReference type="NCBI Taxonomy" id="29401"/>
    <lineage>
        <taxon>Bacteria</taxon>
        <taxon>Bacillati</taxon>
        <taxon>Actinomycetota</taxon>
        <taxon>Actinomycetes</taxon>
        <taxon>Pseudonocardiales</taxon>
        <taxon>Pseudonocardiaceae</taxon>
        <taxon>Pseudonocardia</taxon>
    </lineage>
</organism>
<gene>
    <name evidence="2" type="ORF">GCM10017577_69970</name>
</gene>
<evidence type="ECO:0000259" key="1">
    <source>
        <dbReference type="Pfam" id="PF07978"/>
    </source>
</evidence>
<name>A0A9W6P0Y6_9PSEU</name>
<dbReference type="Pfam" id="PF07978">
    <property type="entry name" value="NIPSNAP"/>
    <property type="match status" value="1"/>
</dbReference>
<accession>A0A9W6P0Y6</accession>
<dbReference type="InterPro" id="IPR011008">
    <property type="entry name" value="Dimeric_a/b-barrel"/>
</dbReference>
<dbReference type="SUPFAM" id="SSF54909">
    <property type="entry name" value="Dimeric alpha+beta barrel"/>
    <property type="match status" value="1"/>
</dbReference>